<proteinExistence type="predicted"/>
<keyword evidence="1" id="KW-1133">Transmembrane helix</keyword>
<sequence>MTTPTTPRPRRALTQWVGYPVLVLLVYFVAGSVLLPLVDGVAHIVAVAVLVAIGLYLLVWLWRWGSGPRAARKPLTSLRDVTVRALGRDADTVGDVTVLASRTPVPESRFFRSPLTTVRAWRGDFPAAILVPGITSGVSRNLRVGVQMEGGGKVYLVGFIAPEQDRELLERLEPLAARGEYVSVPAQILKSTLGHNLTIDLDLSVIPAELG</sequence>
<comment type="caution">
    <text evidence="2">The sequence shown here is derived from an EMBL/GenBank/DDBJ whole genome shotgun (WGS) entry which is preliminary data.</text>
</comment>
<evidence type="ECO:0000313" key="3">
    <source>
        <dbReference type="Proteomes" id="UP000269438"/>
    </source>
</evidence>
<reference evidence="2 3" key="1">
    <citation type="submission" date="2018-10" db="EMBL/GenBank/DDBJ databases">
        <authorList>
            <person name="Li J."/>
        </authorList>
    </citation>
    <scope>NUCLEOTIDE SEQUENCE [LARGE SCALE GENOMIC DNA]</scope>
    <source>
        <strain evidence="2 3">JCM 11654</strain>
    </source>
</reference>
<dbReference type="AlphaFoldDB" id="A0A3L7AUC1"/>
<gene>
    <name evidence="2" type="ORF">D9V34_07935</name>
</gene>
<protein>
    <submittedName>
        <fullName evidence="2">Uncharacterized protein</fullName>
    </submittedName>
</protein>
<evidence type="ECO:0000313" key="2">
    <source>
        <dbReference type="EMBL" id="RLP83151.1"/>
    </source>
</evidence>
<evidence type="ECO:0000256" key="1">
    <source>
        <dbReference type="SAM" id="Phobius"/>
    </source>
</evidence>
<dbReference type="Proteomes" id="UP000269438">
    <property type="component" value="Unassembled WGS sequence"/>
</dbReference>
<dbReference type="RefSeq" id="WP_121688280.1">
    <property type="nucleotide sequence ID" value="NZ_RCUY01000005.1"/>
</dbReference>
<dbReference type="EMBL" id="RCUY01000005">
    <property type="protein sequence ID" value="RLP83151.1"/>
    <property type="molecule type" value="Genomic_DNA"/>
</dbReference>
<keyword evidence="1" id="KW-0472">Membrane</keyword>
<dbReference type="OrthoDB" id="5112432at2"/>
<organism evidence="2 3">
    <name type="scientific">Mycetocola lacteus</name>
    <dbReference type="NCBI Taxonomy" id="76637"/>
    <lineage>
        <taxon>Bacteria</taxon>
        <taxon>Bacillati</taxon>
        <taxon>Actinomycetota</taxon>
        <taxon>Actinomycetes</taxon>
        <taxon>Micrococcales</taxon>
        <taxon>Microbacteriaceae</taxon>
        <taxon>Mycetocola</taxon>
    </lineage>
</organism>
<name>A0A3L7AUC1_9MICO</name>
<feature type="transmembrane region" description="Helical" evidence="1">
    <location>
        <begin position="41"/>
        <end position="62"/>
    </location>
</feature>
<accession>A0A3L7AUC1</accession>
<keyword evidence="1" id="KW-0812">Transmembrane</keyword>
<keyword evidence="3" id="KW-1185">Reference proteome</keyword>
<feature type="transmembrane region" description="Helical" evidence="1">
    <location>
        <begin position="16"/>
        <end position="35"/>
    </location>
</feature>